<dbReference type="InterPro" id="IPR050788">
    <property type="entry name" value="Yeast_SRP1/TIP1_CWP"/>
</dbReference>
<dbReference type="SUPFAM" id="SSF88713">
    <property type="entry name" value="Glycoside hydrolase/deacetylase"/>
    <property type="match status" value="1"/>
</dbReference>
<dbReference type="Pfam" id="PF25116">
    <property type="entry name" value="CBM87_Agd3"/>
    <property type="match status" value="1"/>
</dbReference>
<name>A0A0A1T9D7_9HYPO</name>
<dbReference type="InterPro" id="IPR056827">
    <property type="entry name" value="CBM87_Agd3"/>
</dbReference>
<proteinExistence type="predicted"/>
<evidence type="ECO:0000313" key="4">
    <source>
        <dbReference type="EMBL" id="CEJ82785.1"/>
    </source>
</evidence>
<dbReference type="EMBL" id="CDHN01000001">
    <property type="protein sequence ID" value="CEJ82785.1"/>
    <property type="molecule type" value="Genomic_DNA"/>
</dbReference>
<dbReference type="AlphaFoldDB" id="A0A0A1T9D7"/>
<dbReference type="InterPro" id="IPR056825">
    <property type="entry name" value="Agd3_C"/>
</dbReference>
<dbReference type="HOGENOM" id="CLU_010712_1_0_1"/>
<evidence type="ECO:0000259" key="2">
    <source>
        <dbReference type="Pfam" id="PF25116"/>
    </source>
</evidence>
<gene>
    <name evidence="4" type="ORF">VHEMI02833</name>
</gene>
<reference evidence="4 5" key="1">
    <citation type="journal article" date="2015" name="Genome Announc.">
        <title>Draft Genome Sequence and Gene Annotation of the Entomopathogenic Fungus Verticillium hemipterigenum.</title>
        <authorList>
            <person name="Horn F."/>
            <person name="Habel A."/>
            <person name="Scharf D.H."/>
            <person name="Dworschak J."/>
            <person name="Brakhage A.A."/>
            <person name="Guthke R."/>
            <person name="Hertweck C."/>
            <person name="Linde J."/>
        </authorList>
    </citation>
    <scope>NUCLEOTIDE SEQUENCE [LARGE SCALE GENOMIC DNA]</scope>
</reference>
<evidence type="ECO:0000259" key="3">
    <source>
        <dbReference type="Pfam" id="PF25117"/>
    </source>
</evidence>
<dbReference type="InterPro" id="IPR011330">
    <property type="entry name" value="Glyco_hydro/deAcase_b/a-brl"/>
</dbReference>
<feature type="domain" description="Agd3 deacetylase" evidence="1">
    <location>
        <begin position="255"/>
        <end position="621"/>
    </location>
</feature>
<evidence type="ECO:0000313" key="5">
    <source>
        <dbReference type="Proteomes" id="UP000039046"/>
    </source>
</evidence>
<evidence type="ECO:0000259" key="1">
    <source>
        <dbReference type="Pfam" id="PF25115"/>
    </source>
</evidence>
<evidence type="ECO:0008006" key="6">
    <source>
        <dbReference type="Google" id="ProtNLM"/>
    </source>
</evidence>
<dbReference type="Pfam" id="PF25115">
    <property type="entry name" value="Agd3_CE"/>
    <property type="match status" value="1"/>
</dbReference>
<keyword evidence="5" id="KW-1185">Reference proteome</keyword>
<dbReference type="InterPro" id="IPR056826">
    <property type="entry name" value="Agd3_CE"/>
</dbReference>
<feature type="domain" description="Agd3 C-terminal" evidence="3">
    <location>
        <begin position="625"/>
        <end position="694"/>
    </location>
</feature>
<dbReference type="STRING" id="1531966.A0A0A1T9D7"/>
<dbReference type="PANTHER" id="PTHR31002:SF34">
    <property type="entry name" value="CELL WALL PROTEIN CWP1-RELATED"/>
    <property type="match status" value="1"/>
</dbReference>
<dbReference type="Pfam" id="PF25117">
    <property type="entry name" value="Agd3_C"/>
    <property type="match status" value="1"/>
</dbReference>
<accession>A0A0A1T9D7</accession>
<dbReference type="Proteomes" id="UP000039046">
    <property type="component" value="Unassembled WGS sequence"/>
</dbReference>
<feature type="domain" description="Agd3 CBM87" evidence="2">
    <location>
        <begin position="26"/>
        <end position="241"/>
    </location>
</feature>
<organism evidence="4 5">
    <name type="scientific">[Torrubiella] hemipterigena</name>
    <dbReference type="NCBI Taxonomy" id="1531966"/>
    <lineage>
        <taxon>Eukaryota</taxon>
        <taxon>Fungi</taxon>
        <taxon>Dikarya</taxon>
        <taxon>Ascomycota</taxon>
        <taxon>Pezizomycotina</taxon>
        <taxon>Sordariomycetes</taxon>
        <taxon>Hypocreomycetidae</taxon>
        <taxon>Hypocreales</taxon>
        <taxon>Clavicipitaceae</taxon>
        <taxon>Clavicipitaceae incertae sedis</taxon>
        <taxon>'Torrubiella' clade</taxon>
    </lineage>
</organism>
<protein>
    <recommendedName>
        <fullName evidence="6">Extracellular serine-rich protein</fullName>
    </recommendedName>
</protein>
<sequence>MPSILKSLTTSLAGLGILPGASTKSVGSTVLILGRDDIDIASTSPGLDAYGIPWQKALIAQSGSPLPVLNSTATNGNYGSIILIGSISYDYNGTFKSALTDDQWNQIYAYQSAFNVRMVRINEYPGPNFGATPYNPNSPGCCDASVSAGISLPSTTLIPGAGLKANAPVLLNGLYHYPAKITAANGTTAFAMFEPAGGINEKTVAAVINNNNGREQLVWFTSVATEWSLASSFLSHAYVHWMTRSLFVGKRKLHLSTQVDDLQLSTDLYSPAGQQFKLRTGDLDAHVTWQKNINARMPAGSSYWMEFGHNGNGNIESATNLEAAQGKCSPADAVEYPEQIDTPLEFQKPLGTGTDIWPPTFTNYTWSQTCSKLDTFGNWFRTAGNLNAFAHISHTFSHEELNNATYHDAAREIQFNQAWMKQMGIDKATRYTADGIIPPAITGLHNGDVIKAWMDNGIKYVVGDNTRPVLRNSQSKYWPLMSNKAVNGYDGLWIVPRYATTVYFNCEQTDCLVKEWYVLTKRTSGTFQDLLDDAKLTNAQYLMNLQADPYMFHQANLRQTDMPTITVGSQTGKFSLIQSWVETIVQELTRLTTWPITSLTHDQFAKYFIDRMTVDNCKPAASYTYSSDGKSISSVTVTTTGNKCGAPVPVTIPKGSAVAGLLDQTKIDQVGSEPPIVWVTMRGSAVTLRLTNAVPVA</sequence>
<dbReference type="OrthoDB" id="2113314at2759"/>
<dbReference type="GO" id="GO:0005975">
    <property type="term" value="P:carbohydrate metabolic process"/>
    <property type="evidence" value="ECO:0007669"/>
    <property type="project" value="InterPro"/>
</dbReference>
<dbReference type="PANTHER" id="PTHR31002">
    <property type="entry name" value="SERIPAUPERIN"/>
    <property type="match status" value="1"/>
</dbReference>